<name>A0A6F9XQK8_9LACO</name>
<dbReference type="Proteomes" id="UP000494178">
    <property type="component" value="Unassembled WGS sequence"/>
</dbReference>
<evidence type="ECO:0000313" key="1">
    <source>
        <dbReference type="EMBL" id="GET07468.1"/>
    </source>
</evidence>
<dbReference type="EMBL" id="BLAN01000004">
    <property type="protein sequence ID" value="GET07468.1"/>
    <property type="molecule type" value="Genomic_DNA"/>
</dbReference>
<reference evidence="1" key="1">
    <citation type="submission" date="2019-10" db="EMBL/GenBank/DDBJ databases">
        <title>Lactobacillus agilis SY111 Whole Genome Sequencing Project.</title>
        <authorList>
            <person name="Suzuki S."/>
            <person name="Endo A."/>
            <person name="Maeno S."/>
            <person name="Shiwa Y."/>
            <person name="Matsutani M."/>
            <person name="Kajikawa A."/>
        </authorList>
    </citation>
    <scope>NUCLEOTIDE SEQUENCE</scope>
    <source>
        <strain evidence="1">SY111</strain>
    </source>
</reference>
<comment type="caution">
    <text evidence="1">The sequence shown here is derived from an EMBL/GenBank/DDBJ whole genome shotgun (WGS) entry which is preliminary data.</text>
</comment>
<dbReference type="AlphaFoldDB" id="A0A6F9XQK8"/>
<gene>
    <name evidence="1" type="ORF">SY111_00920</name>
</gene>
<sequence length="81" mass="9370">MHYLKFILIERRFHPPMGLMVSFLSGVGVILVLLTWVIKALNSFLASIAHTLLELVKVHQALKCLGIERNKYKNLKKKNRQ</sequence>
<proteinExistence type="predicted"/>
<protein>
    <submittedName>
        <fullName evidence="1">Uncharacterized protein</fullName>
    </submittedName>
</protein>
<accession>A0A6F9XQK8</accession>
<organism evidence="1">
    <name type="scientific">Ligilactobacillus agilis</name>
    <dbReference type="NCBI Taxonomy" id="1601"/>
    <lineage>
        <taxon>Bacteria</taxon>
        <taxon>Bacillati</taxon>
        <taxon>Bacillota</taxon>
        <taxon>Bacilli</taxon>
        <taxon>Lactobacillales</taxon>
        <taxon>Lactobacillaceae</taxon>
        <taxon>Ligilactobacillus</taxon>
    </lineage>
</organism>